<keyword evidence="6" id="KW-0325">Glycoprotein</keyword>
<evidence type="ECO:0000313" key="14">
    <source>
        <dbReference type="EMBL" id="RWR85118.1"/>
    </source>
</evidence>
<feature type="region of interest" description="Disordered" evidence="10">
    <location>
        <begin position="136"/>
        <end position="176"/>
    </location>
</feature>
<dbReference type="SUPFAM" id="SSF49503">
    <property type="entry name" value="Cupredoxins"/>
    <property type="match status" value="1"/>
</dbReference>
<reference evidence="14 15" key="1">
    <citation type="journal article" date="2019" name="Nat. Plants">
        <title>Stout camphor tree genome fills gaps in understanding of flowering plant genome evolution.</title>
        <authorList>
            <person name="Chaw S.M."/>
            <person name="Liu Y.C."/>
            <person name="Wu Y.W."/>
            <person name="Wang H.Y."/>
            <person name="Lin C.I."/>
            <person name="Wu C.S."/>
            <person name="Ke H.M."/>
            <person name="Chang L.Y."/>
            <person name="Hsu C.Y."/>
            <person name="Yang H.T."/>
            <person name="Sudianto E."/>
            <person name="Hsu M.H."/>
            <person name="Wu K.P."/>
            <person name="Wang L.N."/>
            <person name="Leebens-Mack J.H."/>
            <person name="Tsai I.J."/>
        </authorList>
    </citation>
    <scope>NUCLEOTIDE SEQUENCE [LARGE SCALE GENOMIC DNA]</scope>
    <source>
        <strain evidence="15">cv. Chaw 1501</strain>
        <tissue evidence="14">Young leaves</tissue>
    </source>
</reference>
<dbReference type="GO" id="GO:0012505">
    <property type="term" value="C:endomembrane system"/>
    <property type="evidence" value="ECO:0007669"/>
    <property type="project" value="UniProtKB-SubCell"/>
</dbReference>
<dbReference type="GO" id="GO:0005886">
    <property type="term" value="C:plasma membrane"/>
    <property type="evidence" value="ECO:0007669"/>
    <property type="project" value="TreeGrafter"/>
</dbReference>
<dbReference type="Proteomes" id="UP000283530">
    <property type="component" value="Unassembled WGS sequence"/>
</dbReference>
<evidence type="ECO:0000256" key="1">
    <source>
        <dbReference type="ARBA" id="ARBA00004589"/>
    </source>
</evidence>
<dbReference type="CDD" id="cd11019">
    <property type="entry name" value="OsENODL1_like"/>
    <property type="match status" value="1"/>
</dbReference>
<evidence type="ECO:0000256" key="4">
    <source>
        <dbReference type="ARBA" id="ARBA00023136"/>
    </source>
</evidence>
<dbReference type="OrthoDB" id="691587at2759"/>
<dbReference type="GO" id="GO:0098552">
    <property type="term" value="C:side of membrane"/>
    <property type="evidence" value="ECO:0007669"/>
    <property type="project" value="UniProtKB-KW"/>
</dbReference>
<feature type="signal peptide" evidence="12">
    <location>
        <begin position="1"/>
        <end position="26"/>
    </location>
</feature>
<evidence type="ECO:0000256" key="11">
    <source>
        <dbReference type="SAM" id="Phobius"/>
    </source>
</evidence>
<dbReference type="InterPro" id="IPR041846">
    <property type="entry name" value="ENL_dom"/>
</dbReference>
<comment type="caution">
    <text evidence="14">The sequence shown here is derived from an EMBL/GenBank/DDBJ whole genome shotgun (WGS) entry which is preliminary data.</text>
</comment>
<dbReference type="GO" id="GO:0009055">
    <property type="term" value="F:electron transfer activity"/>
    <property type="evidence" value="ECO:0007669"/>
    <property type="project" value="InterPro"/>
</dbReference>
<evidence type="ECO:0000256" key="5">
    <source>
        <dbReference type="ARBA" id="ARBA00023157"/>
    </source>
</evidence>
<dbReference type="FunFam" id="2.60.40.420:FF:000010">
    <property type="entry name" value="Early nodulin-like protein 1"/>
    <property type="match status" value="1"/>
</dbReference>
<keyword evidence="7" id="KW-0449">Lipoprotein</keyword>
<dbReference type="InterPro" id="IPR039391">
    <property type="entry name" value="Phytocyanin-like"/>
</dbReference>
<evidence type="ECO:0000256" key="12">
    <source>
        <dbReference type="SAM" id="SignalP"/>
    </source>
</evidence>
<dbReference type="PROSITE" id="PS51485">
    <property type="entry name" value="PHYTOCYANIN"/>
    <property type="match status" value="1"/>
</dbReference>
<evidence type="ECO:0000256" key="9">
    <source>
        <dbReference type="ARBA" id="ARBA00037868"/>
    </source>
</evidence>
<sequence length="199" mass="21682">MAKRNSKAYYAFGLFILVMLMQRADATEFRVGGTNGWTVPTDPKALSFNQWAEMNRFRIGDTLLFVYLPEKDSVLRVEKDDYVNCNTAKQLEIFNDGHTSFKLNQSGPYYFISGISDNCNKNEKLAVVVMADRGKTNQTIPASPPSPPTEITPSVAPSGQESPSPPSPSPNTNGASSKVVGAMGSFGGFLLGFPLLFVL</sequence>
<proteinExistence type="inferred from homology"/>
<protein>
    <submittedName>
        <fullName evidence="14">Early nodulin-like protein 3</fullName>
    </submittedName>
</protein>
<keyword evidence="2" id="KW-0336">GPI-anchor</keyword>
<dbReference type="PANTHER" id="PTHR33021">
    <property type="entry name" value="BLUE COPPER PROTEIN"/>
    <property type="match status" value="1"/>
</dbReference>
<comment type="similarity">
    <text evidence="8">Belongs to the early nodulin-like (ENODL) family.</text>
</comment>
<keyword evidence="4 11" id="KW-0472">Membrane</keyword>
<feature type="transmembrane region" description="Helical" evidence="11">
    <location>
        <begin position="179"/>
        <end position="198"/>
    </location>
</feature>
<name>A0A443P2U5_9MAGN</name>
<feature type="domain" description="Phytocyanin" evidence="13">
    <location>
        <begin position="27"/>
        <end position="131"/>
    </location>
</feature>
<keyword evidence="3 12" id="KW-0732">Signal</keyword>
<evidence type="ECO:0000313" key="15">
    <source>
        <dbReference type="Proteomes" id="UP000283530"/>
    </source>
</evidence>
<feature type="chain" id="PRO_5019489405" evidence="12">
    <location>
        <begin position="27"/>
        <end position="199"/>
    </location>
</feature>
<organism evidence="14 15">
    <name type="scientific">Cinnamomum micranthum f. kanehirae</name>
    <dbReference type="NCBI Taxonomy" id="337451"/>
    <lineage>
        <taxon>Eukaryota</taxon>
        <taxon>Viridiplantae</taxon>
        <taxon>Streptophyta</taxon>
        <taxon>Embryophyta</taxon>
        <taxon>Tracheophyta</taxon>
        <taxon>Spermatophyta</taxon>
        <taxon>Magnoliopsida</taxon>
        <taxon>Magnoliidae</taxon>
        <taxon>Laurales</taxon>
        <taxon>Lauraceae</taxon>
        <taxon>Cinnamomum</taxon>
    </lineage>
</organism>
<keyword evidence="15" id="KW-1185">Reference proteome</keyword>
<dbReference type="Pfam" id="PF02298">
    <property type="entry name" value="Cu_bind_like"/>
    <property type="match status" value="1"/>
</dbReference>
<keyword evidence="5" id="KW-1015">Disulfide bond</keyword>
<dbReference type="AlphaFoldDB" id="A0A443P2U5"/>
<evidence type="ECO:0000259" key="13">
    <source>
        <dbReference type="PROSITE" id="PS51485"/>
    </source>
</evidence>
<accession>A0A443P2U5</accession>
<evidence type="ECO:0000256" key="2">
    <source>
        <dbReference type="ARBA" id="ARBA00022622"/>
    </source>
</evidence>
<dbReference type="InterPro" id="IPR008972">
    <property type="entry name" value="Cupredoxin"/>
</dbReference>
<dbReference type="Gene3D" id="2.60.40.420">
    <property type="entry name" value="Cupredoxins - blue copper proteins"/>
    <property type="match status" value="1"/>
</dbReference>
<comment type="subcellular location">
    <subcellularLocation>
        <location evidence="9">Endomembrane system</location>
        <topology evidence="9">Lipid-anchor</topology>
    </subcellularLocation>
    <subcellularLocation>
        <location evidence="1">Membrane</location>
        <topology evidence="1">Lipid-anchor</topology>
        <topology evidence="1">GPI-anchor</topology>
    </subcellularLocation>
</comment>
<dbReference type="InterPro" id="IPR003245">
    <property type="entry name" value="Phytocyanin_dom"/>
</dbReference>
<evidence type="ECO:0000256" key="7">
    <source>
        <dbReference type="ARBA" id="ARBA00023288"/>
    </source>
</evidence>
<dbReference type="EMBL" id="QPKB01000005">
    <property type="protein sequence ID" value="RWR85118.1"/>
    <property type="molecule type" value="Genomic_DNA"/>
</dbReference>
<keyword evidence="11" id="KW-1133">Transmembrane helix</keyword>
<evidence type="ECO:0000256" key="10">
    <source>
        <dbReference type="SAM" id="MobiDB-lite"/>
    </source>
</evidence>
<evidence type="ECO:0000256" key="3">
    <source>
        <dbReference type="ARBA" id="ARBA00022729"/>
    </source>
</evidence>
<dbReference type="STRING" id="337451.A0A443P2U5"/>
<evidence type="ECO:0000256" key="6">
    <source>
        <dbReference type="ARBA" id="ARBA00023180"/>
    </source>
</evidence>
<gene>
    <name evidence="14" type="ORF">CKAN_01396600</name>
</gene>
<keyword evidence="11" id="KW-0812">Transmembrane</keyword>
<dbReference type="PANTHER" id="PTHR33021:SF253">
    <property type="entry name" value="EARLY NODULIN-LIKE PROTEIN 9"/>
    <property type="match status" value="1"/>
</dbReference>
<evidence type="ECO:0000256" key="8">
    <source>
        <dbReference type="ARBA" id="ARBA00035011"/>
    </source>
</evidence>